<protein>
    <submittedName>
        <fullName evidence="2">SFRICE_015978</fullName>
    </submittedName>
</protein>
<accession>A0A2H1W3Z4</accession>
<feature type="compositionally biased region" description="Polar residues" evidence="1">
    <location>
        <begin position="151"/>
        <end position="162"/>
    </location>
</feature>
<evidence type="ECO:0000256" key="1">
    <source>
        <dbReference type="SAM" id="MobiDB-lite"/>
    </source>
</evidence>
<dbReference type="EMBL" id="ODYU01006185">
    <property type="protein sequence ID" value="SOQ47819.1"/>
    <property type="molecule type" value="Genomic_DNA"/>
</dbReference>
<reference evidence="2" key="1">
    <citation type="submission" date="2016-07" db="EMBL/GenBank/DDBJ databases">
        <authorList>
            <person name="Bretaudeau A."/>
        </authorList>
    </citation>
    <scope>NUCLEOTIDE SEQUENCE</scope>
    <source>
        <strain evidence="2">Rice</strain>
        <tissue evidence="2">Whole body</tissue>
    </source>
</reference>
<evidence type="ECO:0000313" key="2">
    <source>
        <dbReference type="EMBL" id="SOQ47819.1"/>
    </source>
</evidence>
<gene>
    <name evidence="2" type="ORF">SFRICE_015978</name>
</gene>
<sequence length="497" mass="54801">MQHISFMVNEPTNHLTISNRRPWTPETPQALQVRYRPFRAISLALGEARGSDRLLLTKNHPVPTPAFRAEVPVNPLGSPQLRILLLTKNHSVPSPGFRPGALVNPLGSPQLWIRHQPWWAPSVTREDHPINSPALGETRGNGKRADGSPDGKQSPSPMDTRNTRGVLSALPCFLGVRNLRVVGESYSHTTQALFHVGFLRLQSRRGGRATGCRATCSVFDSRTGQFCVIHKLLFRGVSLLPYTGHNSRLRATTEIFFEKPKNTSNTLPDPGIEPETPCPAGGLATTRLTRQSLITQMMKSECILTVGAVAGQPTAAQRVADSIHARNTSFYNPQIIVSGLSVMCILEFCPAYGNRLTPYYMGLITQIGLHGWCGGWATGCRATGSGFDSRTEQLFLVKEQTDHLMVSNRRRPWTLKTPKVCHKCVAGILGVRNLRVVGKSGIGEDWEATHHASVASRIYGFLENRGLGKLGREYLCEAVVSLWLSQSIRTKSWLSHT</sequence>
<proteinExistence type="predicted"/>
<feature type="region of interest" description="Disordered" evidence="1">
    <location>
        <begin position="123"/>
        <end position="162"/>
    </location>
</feature>
<name>A0A2H1W3Z4_SPOFR</name>
<dbReference type="AlphaFoldDB" id="A0A2H1W3Z4"/>
<organism evidence="2">
    <name type="scientific">Spodoptera frugiperda</name>
    <name type="common">Fall armyworm</name>
    <dbReference type="NCBI Taxonomy" id="7108"/>
    <lineage>
        <taxon>Eukaryota</taxon>
        <taxon>Metazoa</taxon>
        <taxon>Ecdysozoa</taxon>
        <taxon>Arthropoda</taxon>
        <taxon>Hexapoda</taxon>
        <taxon>Insecta</taxon>
        <taxon>Pterygota</taxon>
        <taxon>Neoptera</taxon>
        <taxon>Endopterygota</taxon>
        <taxon>Lepidoptera</taxon>
        <taxon>Glossata</taxon>
        <taxon>Ditrysia</taxon>
        <taxon>Noctuoidea</taxon>
        <taxon>Noctuidae</taxon>
        <taxon>Amphipyrinae</taxon>
        <taxon>Spodoptera</taxon>
    </lineage>
</organism>